<gene>
    <name evidence="13" type="ORF">FTW19_06830</name>
</gene>
<dbReference type="AlphaFoldDB" id="A0A5B9E630"/>
<sequence>MRRFFSLSVALLALFSLTGSSAVAQSTEAALTKRLSGRQFLLRGCWQGANLWFTADGRPLNDYPELPFTLAGVKIDHIKLLKNGLQLEGHRMGLEIDAKARGAIRWVPILTLAEAPADRSGAEPLQFHISPPSSGDYAAALDAIFADSVNDLAPRLPIYWQTAATQFFGHNEPPLPEASRLRGPDLKHYASLGTFSGQDQNQTTSGSSTQPTLLSGANPDFTPAARRLKYAAVVIVRFTVNADGSVSKPQIAQPAGLGLDEAAVAAVLQYRFRPGMVNGKPQATEIGTAIRFQMH</sequence>
<accession>A0A5B9E630</accession>
<evidence type="ECO:0000256" key="9">
    <source>
        <dbReference type="ARBA" id="ARBA00023136"/>
    </source>
</evidence>
<comment type="subcellular location">
    <subcellularLocation>
        <location evidence="1">Cell inner membrane</location>
        <topology evidence="1">Single-pass membrane protein</topology>
        <orientation evidence="1">Periplasmic side</orientation>
    </subcellularLocation>
</comment>
<evidence type="ECO:0000256" key="4">
    <source>
        <dbReference type="ARBA" id="ARBA00022475"/>
    </source>
</evidence>
<dbReference type="InterPro" id="IPR051045">
    <property type="entry name" value="TonB-dependent_transducer"/>
</dbReference>
<keyword evidence="7" id="KW-0653">Protein transport</keyword>
<feature type="chain" id="PRO_5022873510" evidence="11">
    <location>
        <begin position="25"/>
        <end position="295"/>
    </location>
</feature>
<dbReference type="PANTHER" id="PTHR33446:SF2">
    <property type="entry name" value="PROTEIN TONB"/>
    <property type="match status" value="1"/>
</dbReference>
<dbReference type="InterPro" id="IPR037682">
    <property type="entry name" value="TonB_C"/>
</dbReference>
<feature type="compositionally biased region" description="Polar residues" evidence="10">
    <location>
        <begin position="193"/>
        <end position="215"/>
    </location>
</feature>
<keyword evidence="4" id="KW-1003">Cell membrane</keyword>
<keyword evidence="6" id="KW-0812">Transmembrane</keyword>
<reference evidence="13 14" key="1">
    <citation type="submission" date="2019-08" db="EMBL/GenBank/DDBJ databases">
        <title>Complete genome sequence of Terriglobus albidus strain ORNL.</title>
        <authorList>
            <person name="Podar M."/>
        </authorList>
    </citation>
    <scope>NUCLEOTIDE SEQUENCE [LARGE SCALE GENOMIC DNA]</scope>
    <source>
        <strain evidence="13 14">ORNL</strain>
    </source>
</reference>
<evidence type="ECO:0000256" key="10">
    <source>
        <dbReference type="SAM" id="MobiDB-lite"/>
    </source>
</evidence>
<evidence type="ECO:0000256" key="7">
    <source>
        <dbReference type="ARBA" id="ARBA00022927"/>
    </source>
</evidence>
<evidence type="ECO:0000256" key="1">
    <source>
        <dbReference type="ARBA" id="ARBA00004383"/>
    </source>
</evidence>
<keyword evidence="8" id="KW-1133">Transmembrane helix</keyword>
<dbReference type="RefSeq" id="WP_147646923.1">
    <property type="nucleotide sequence ID" value="NZ_CP042806.1"/>
</dbReference>
<dbReference type="KEGG" id="talb:FTW19_06830"/>
<evidence type="ECO:0000313" key="13">
    <source>
        <dbReference type="EMBL" id="QEE27733.1"/>
    </source>
</evidence>
<keyword evidence="11" id="KW-0732">Signal</keyword>
<evidence type="ECO:0000256" key="2">
    <source>
        <dbReference type="ARBA" id="ARBA00006555"/>
    </source>
</evidence>
<evidence type="ECO:0000256" key="5">
    <source>
        <dbReference type="ARBA" id="ARBA00022519"/>
    </source>
</evidence>
<dbReference type="NCBIfam" id="TIGR01352">
    <property type="entry name" value="tonB_Cterm"/>
    <property type="match status" value="1"/>
</dbReference>
<keyword evidence="9" id="KW-0472">Membrane</keyword>
<evidence type="ECO:0000256" key="8">
    <source>
        <dbReference type="ARBA" id="ARBA00022989"/>
    </source>
</evidence>
<keyword evidence="14" id="KW-1185">Reference proteome</keyword>
<organism evidence="13 14">
    <name type="scientific">Terriglobus albidus</name>
    <dbReference type="NCBI Taxonomy" id="1592106"/>
    <lineage>
        <taxon>Bacteria</taxon>
        <taxon>Pseudomonadati</taxon>
        <taxon>Acidobacteriota</taxon>
        <taxon>Terriglobia</taxon>
        <taxon>Terriglobales</taxon>
        <taxon>Acidobacteriaceae</taxon>
        <taxon>Terriglobus</taxon>
    </lineage>
</organism>
<dbReference type="PANTHER" id="PTHR33446">
    <property type="entry name" value="PROTEIN TONB-RELATED"/>
    <property type="match status" value="1"/>
</dbReference>
<comment type="similarity">
    <text evidence="2">Belongs to the TonB family.</text>
</comment>
<evidence type="ECO:0000256" key="3">
    <source>
        <dbReference type="ARBA" id="ARBA00022448"/>
    </source>
</evidence>
<dbReference type="GO" id="GO:0015031">
    <property type="term" value="P:protein transport"/>
    <property type="evidence" value="ECO:0007669"/>
    <property type="project" value="UniProtKB-KW"/>
</dbReference>
<dbReference type="Pfam" id="PF03544">
    <property type="entry name" value="TonB_C"/>
    <property type="match status" value="1"/>
</dbReference>
<dbReference type="EMBL" id="CP042806">
    <property type="protein sequence ID" value="QEE27733.1"/>
    <property type="molecule type" value="Genomic_DNA"/>
</dbReference>
<feature type="region of interest" description="Disordered" evidence="10">
    <location>
        <begin position="192"/>
        <end position="217"/>
    </location>
</feature>
<evidence type="ECO:0000259" key="12">
    <source>
        <dbReference type="PROSITE" id="PS52015"/>
    </source>
</evidence>
<name>A0A5B9E630_9BACT</name>
<dbReference type="OrthoDB" id="119114at2"/>
<feature type="signal peptide" evidence="11">
    <location>
        <begin position="1"/>
        <end position="24"/>
    </location>
</feature>
<dbReference type="PROSITE" id="PS52015">
    <property type="entry name" value="TONB_CTD"/>
    <property type="match status" value="1"/>
</dbReference>
<dbReference type="GO" id="GO:0055085">
    <property type="term" value="P:transmembrane transport"/>
    <property type="evidence" value="ECO:0007669"/>
    <property type="project" value="InterPro"/>
</dbReference>
<dbReference type="Proteomes" id="UP000321820">
    <property type="component" value="Chromosome"/>
</dbReference>
<evidence type="ECO:0000313" key="14">
    <source>
        <dbReference type="Proteomes" id="UP000321820"/>
    </source>
</evidence>
<keyword evidence="3" id="KW-0813">Transport</keyword>
<dbReference type="InterPro" id="IPR006260">
    <property type="entry name" value="TonB/TolA_C"/>
</dbReference>
<evidence type="ECO:0000256" key="11">
    <source>
        <dbReference type="SAM" id="SignalP"/>
    </source>
</evidence>
<evidence type="ECO:0000256" key="6">
    <source>
        <dbReference type="ARBA" id="ARBA00022692"/>
    </source>
</evidence>
<keyword evidence="5" id="KW-0997">Cell inner membrane</keyword>
<protein>
    <submittedName>
        <fullName evidence="13">Energy transducer TonB</fullName>
    </submittedName>
</protein>
<proteinExistence type="inferred from homology"/>
<dbReference type="SUPFAM" id="SSF74653">
    <property type="entry name" value="TolA/TonB C-terminal domain"/>
    <property type="match status" value="1"/>
</dbReference>
<feature type="domain" description="TonB C-terminal" evidence="12">
    <location>
        <begin position="206"/>
        <end position="295"/>
    </location>
</feature>
<dbReference type="Gene3D" id="3.30.1150.10">
    <property type="match status" value="1"/>
</dbReference>
<dbReference type="GO" id="GO:0005886">
    <property type="term" value="C:plasma membrane"/>
    <property type="evidence" value="ECO:0007669"/>
    <property type="project" value="UniProtKB-SubCell"/>
</dbReference>